<dbReference type="AlphaFoldDB" id="A0A0F6CLW4"/>
<proteinExistence type="predicted"/>
<reference evidence="2 3" key="1">
    <citation type="journal article" date="2011" name="PLoS ONE">
        <title>Core proteome of the minimal cell: comparative proteomics of three mollicute species.</title>
        <authorList>
            <person name="Fisunov G.Y."/>
            <person name="Alexeev D.G."/>
            <person name="Bazaleev N.A."/>
            <person name="Ladygina V.G."/>
            <person name="Galyamina M.A."/>
            <person name="Kondratov I.G."/>
            <person name="Zhukova N.A."/>
            <person name="Serebryakova M.V."/>
            <person name="Demina I.A."/>
            <person name="Govorun V.M."/>
        </authorList>
    </citation>
    <scope>NUCLEOTIDE SEQUENCE [LARGE SCALE GENOMIC DNA]</scope>
    <source>
        <strain evidence="2 3">S6</strain>
    </source>
</reference>
<dbReference type="RefSeq" id="WP_158300354.1">
    <property type="nucleotide sequence ID" value="NC_023030.2"/>
</dbReference>
<protein>
    <submittedName>
        <fullName evidence="2">Uncharacterized protein</fullName>
    </submittedName>
</protein>
<keyword evidence="1" id="KW-1133">Transmembrane helix</keyword>
<dbReference type="EMBL" id="CP006916">
    <property type="protein sequence ID" value="AHV85416.1"/>
    <property type="molecule type" value="Genomic_DNA"/>
</dbReference>
<sequence>MKNKKETNEVSNYKRNKMILAGAIIVIILVIIIISILSITVWQKR</sequence>
<dbReference type="Proteomes" id="UP000018735">
    <property type="component" value="Chromosome"/>
</dbReference>
<feature type="transmembrane region" description="Helical" evidence="1">
    <location>
        <begin position="20"/>
        <end position="42"/>
    </location>
</feature>
<evidence type="ECO:0000313" key="3">
    <source>
        <dbReference type="Proteomes" id="UP000018735"/>
    </source>
</evidence>
<keyword evidence="1" id="KW-0812">Transmembrane</keyword>
<name>A0A0F6CLW4_MYCGL</name>
<organism evidence="2 3">
    <name type="scientific">Mycoplasmoides gallisepticum S6</name>
    <dbReference type="NCBI Taxonomy" id="1006581"/>
    <lineage>
        <taxon>Bacteria</taxon>
        <taxon>Bacillati</taxon>
        <taxon>Mycoplasmatota</taxon>
        <taxon>Mycoplasmoidales</taxon>
        <taxon>Mycoplasmoidaceae</taxon>
        <taxon>Mycoplasmoides</taxon>
    </lineage>
</organism>
<dbReference type="KEGG" id="mgz:GCW_91278"/>
<evidence type="ECO:0000313" key="2">
    <source>
        <dbReference type="EMBL" id="AHV85416.1"/>
    </source>
</evidence>
<accession>A0A0F6CLW4</accession>
<dbReference type="HOGENOM" id="CLU_3202255_0_0_14"/>
<keyword evidence="1" id="KW-0472">Membrane</keyword>
<gene>
    <name evidence="2" type="ORF">GCW_91278</name>
</gene>
<evidence type="ECO:0000256" key="1">
    <source>
        <dbReference type="SAM" id="Phobius"/>
    </source>
</evidence>